<dbReference type="EC" id="5.2.1.2" evidence="4"/>
<dbReference type="SFLD" id="SFLDS00019">
    <property type="entry name" value="Glutathione_Transferase_(cytos"/>
    <property type="match status" value="1"/>
</dbReference>
<dbReference type="PROSITE" id="PS50404">
    <property type="entry name" value="GST_NTER"/>
    <property type="match status" value="1"/>
</dbReference>
<name>A0A4Z0WH11_9GAMM</name>
<dbReference type="RefSeq" id="WP_135480385.1">
    <property type="nucleotide sequence ID" value="NZ_SRMF01000001.1"/>
</dbReference>
<dbReference type="EMBL" id="SRMF01000001">
    <property type="protein sequence ID" value="TGG95046.1"/>
    <property type="molecule type" value="Genomic_DNA"/>
</dbReference>
<dbReference type="PROSITE" id="PS50405">
    <property type="entry name" value="GST_CTER"/>
    <property type="match status" value="1"/>
</dbReference>
<dbReference type="CDD" id="cd03191">
    <property type="entry name" value="GST_C_Zeta"/>
    <property type="match status" value="1"/>
</dbReference>
<organism evidence="4 5">
    <name type="scientific">Natronospirillum operosum</name>
    <dbReference type="NCBI Taxonomy" id="2759953"/>
    <lineage>
        <taxon>Bacteria</taxon>
        <taxon>Pseudomonadati</taxon>
        <taxon>Pseudomonadota</taxon>
        <taxon>Gammaproteobacteria</taxon>
        <taxon>Oceanospirillales</taxon>
        <taxon>Natronospirillaceae</taxon>
        <taxon>Natronospirillum</taxon>
    </lineage>
</organism>
<dbReference type="GO" id="GO:0006559">
    <property type="term" value="P:L-phenylalanine catabolic process"/>
    <property type="evidence" value="ECO:0007669"/>
    <property type="project" value="TreeGrafter"/>
</dbReference>
<evidence type="ECO:0000313" key="5">
    <source>
        <dbReference type="Proteomes" id="UP000297475"/>
    </source>
</evidence>
<dbReference type="Gene3D" id="1.20.1050.10">
    <property type="match status" value="1"/>
</dbReference>
<evidence type="ECO:0000313" key="4">
    <source>
        <dbReference type="EMBL" id="TGG95046.1"/>
    </source>
</evidence>
<evidence type="ECO:0000256" key="1">
    <source>
        <dbReference type="ARBA" id="ARBA00010007"/>
    </source>
</evidence>
<gene>
    <name evidence="4" type="primary">maiA</name>
    <name evidence="4" type="ORF">E4656_01050</name>
</gene>
<dbReference type="AlphaFoldDB" id="A0A4Z0WH11"/>
<dbReference type="InterPro" id="IPR010987">
    <property type="entry name" value="Glutathione-S-Trfase_C-like"/>
</dbReference>
<dbReference type="GO" id="GO:0016034">
    <property type="term" value="F:maleylacetoacetate isomerase activity"/>
    <property type="evidence" value="ECO:0007669"/>
    <property type="project" value="UniProtKB-EC"/>
</dbReference>
<dbReference type="InterPro" id="IPR036282">
    <property type="entry name" value="Glutathione-S-Trfase_C_sf"/>
</dbReference>
<dbReference type="GO" id="GO:0006749">
    <property type="term" value="P:glutathione metabolic process"/>
    <property type="evidence" value="ECO:0007669"/>
    <property type="project" value="TreeGrafter"/>
</dbReference>
<dbReference type="NCBIfam" id="TIGR01262">
    <property type="entry name" value="maiA"/>
    <property type="match status" value="1"/>
</dbReference>
<dbReference type="PANTHER" id="PTHR42673">
    <property type="entry name" value="MALEYLACETOACETATE ISOMERASE"/>
    <property type="match status" value="1"/>
</dbReference>
<dbReference type="Pfam" id="PF13409">
    <property type="entry name" value="GST_N_2"/>
    <property type="match status" value="1"/>
</dbReference>
<keyword evidence="5" id="KW-1185">Reference proteome</keyword>
<dbReference type="InterPro" id="IPR034330">
    <property type="entry name" value="GST_Zeta_C"/>
</dbReference>
<dbReference type="SFLD" id="SFLDG00358">
    <property type="entry name" value="Main_(cytGST)"/>
    <property type="match status" value="1"/>
</dbReference>
<dbReference type="GO" id="GO:0005737">
    <property type="term" value="C:cytoplasm"/>
    <property type="evidence" value="ECO:0007669"/>
    <property type="project" value="InterPro"/>
</dbReference>
<dbReference type="InterPro" id="IPR005955">
    <property type="entry name" value="GST_Zeta"/>
</dbReference>
<keyword evidence="4" id="KW-0413">Isomerase</keyword>
<dbReference type="OrthoDB" id="9813092at2"/>
<protein>
    <submittedName>
        <fullName evidence="4">Maleylacetoacetate isomerase</fullName>
        <ecNumber evidence="4">5.2.1.2</ecNumber>
    </submittedName>
</protein>
<dbReference type="InterPro" id="IPR040079">
    <property type="entry name" value="Glutathione_S-Trfase"/>
</dbReference>
<dbReference type="InterPro" id="IPR036249">
    <property type="entry name" value="Thioredoxin-like_sf"/>
</dbReference>
<dbReference type="SUPFAM" id="SSF47616">
    <property type="entry name" value="GST C-terminal domain-like"/>
    <property type="match status" value="1"/>
</dbReference>
<dbReference type="PANTHER" id="PTHR42673:SF21">
    <property type="entry name" value="GLUTATHIONE S-TRANSFERASE YFCF"/>
    <property type="match status" value="1"/>
</dbReference>
<evidence type="ECO:0000259" key="3">
    <source>
        <dbReference type="PROSITE" id="PS50405"/>
    </source>
</evidence>
<reference evidence="4 5" key="1">
    <citation type="submission" date="2019-04" db="EMBL/GenBank/DDBJ databases">
        <title>Natronospirillum operosus gen. nov., sp. nov., a haloalkaliphilic satellite isolated from decaying biomass of laboratory culture of cyanobacterium Geitlerinema sp. and proposal of Natronospirillaceae fam. nov. and Saccharospirillaceae fam. nov.</title>
        <authorList>
            <person name="Kevbrin V."/>
            <person name="Boltyanskaya Y."/>
            <person name="Koziaeva V."/>
            <person name="Grouzdev D.S."/>
            <person name="Park M."/>
            <person name="Cho J."/>
        </authorList>
    </citation>
    <scope>NUCLEOTIDE SEQUENCE [LARGE SCALE GENOMIC DNA]</scope>
    <source>
        <strain evidence="4 5">G-116</strain>
    </source>
</reference>
<dbReference type="GO" id="GO:0004364">
    <property type="term" value="F:glutathione transferase activity"/>
    <property type="evidence" value="ECO:0007669"/>
    <property type="project" value="TreeGrafter"/>
</dbReference>
<dbReference type="InterPro" id="IPR004045">
    <property type="entry name" value="Glutathione_S-Trfase_N"/>
</dbReference>
<evidence type="ECO:0000259" key="2">
    <source>
        <dbReference type="PROSITE" id="PS50404"/>
    </source>
</evidence>
<dbReference type="Gene3D" id="3.40.30.10">
    <property type="entry name" value="Glutaredoxin"/>
    <property type="match status" value="1"/>
</dbReference>
<proteinExistence type="inferred from homology"/>
<feature type="domain" description="GST N-terminal" evidence="2">
    <location>
        <begin position="1"/>
        <end position="83"/>
    </location>
</feature>
<comment type="similarity">
    <text evidence="1">Belongs to the GST superfamily. Zeta family.</text>
</comment>
<feature type="domain" description="GST C-terminal" evidence="3">
    <location>
        <begin position="88"/>
        <end position="215"/>
    </location>
</feature>
<dbReference type="Proteomes" id="UP000297475">
    <property type="component" value="Unassembled WGS sequence"/>
</dbReference>
<dbReference type="SUPFAM" id="SSF52833">
    <property type="entry name" value="Thioredoxin-like"/>
    <property type="match status" value="1"/>
</dbReference>
<accession>A0A4Z0WH11</accession>
<comment type="caution">
    <text evidence="4">The sequence shown here is derived from an EMBL/GenBank/DDBJ whole genome shotgun (WGS) entry which is preliminary data.</text>
</comment>
<sequence>MSLILHNFFRSSASVRVRAALHLKGIDYEHKSYVLREHEHKESNFLGLNPQGLVPALELNDGTVLTQSLVIMEYLDDAYPRHPLVPADRLDKAWVKSLACNVACDLHPLNNLRVLQYIGKELNQSEETVSIWFRHWVNETFTGLEQQLANDERRRTFCYGHQPGLADICLFAQVANNRRFNVDMTPYPIIESIYERCLQLPEFVDALPEKHPHAS</sequence>